<dbReference type="EMBL" id="KN124059">
    <property type="protein sequence ID" value="KFO22375.1"/>
    <property type="molecule type" value="Genomic_DNA"/>
</dbReference>
<keyword evidence="3" id="KW-1185">Reference proteome</keyword>
<feature type="region of interest" description="Disordered" evidence="1">
    <location>
        <begin position="1"/>
        <end position="39"/>
    </location>
</feature>
<evidence type="ECO:0000313" key="2">
    <source>
        <dbReference type="EMBL" id="KFO22375.1"/>
    </source>
</evidence>
<evidence type="ECO:0000313" key="3">
    <source>
        <dbReference type="Proteomes" id="UP000028990"/>
    </source>
</evidence>
<gene>
    <name evidence="2" type="ORF">H920_16204</name>
</gene>
<name>A0A091CWX0_FUKDA</name>
<evidence type="ECO:0000256" key="1">
    <source>
        <dbReference type="SAM" id="MobiDB-lite"/>
    </source>
</evidence>
<accession>A0A091CWX0</accession>
<organism evidence="2 3">
    <name type="scientific">Fukomys damarensis</name>
    <name type="common">Damaraland mole rat</name>
    <name type="synonym">Cryptomys damarensis</name>
    <dbReference type="NCBI Taxonomy" id="885580"/>
    <lineage>
        <taxon>Eukaryota</taxon>
        <taxon>Metazoa</taxon>
        <taxon>Chordata</taxon>
        <taxon>Craniata</taxon>
        <taxon>Vertebrata</taxon>
        <taxon>Euteleostomi</taxon>
        <taxon>Mammalia</taxon>
        <taxon>Eutheria</taxon>
        <taxon>Euarchontoglires</taxon>
        <taxon>Glires</taxon>
        <taxon>Rodentia</taxon>
        <taxon>Hystricomorpha</taxon>
        <taxon>Bathyergidae</taxon>
        <taxon>Fukomys</taxon>
    </lineage>
</organism>
<dbReference type="AlphaFoldDB" id="A0A091CWX0"/>
<dbReference type="Proteomes" id="UP000028990">
    <property type="component" value="Unassembled WGS sequence"/>
</dbReference>
<proteinExistence type="predicted"/>
<sequence length="90" mass="9951">MGKSIATDFRGPEFFEKNKQKPMENNNKDENNGGVRSQVCLGSDFQPVSSDSLGPLAPMDMLIFMPALQPVAMAKRLQNFAVSNNCLQEE</sequence>
<protein>
    <submittedName>
        <fullName evidence="2">Uncharacterized protein</fullName>
    </submittedName>
</protein>
<feature type="compositionally biased region" description="Basic and acidic residues" evidence="1">
    <location>
        <begin position="10"/>
        <end position="31"/>
    </location>
</feature>
<reference evidence="2 3" key="1">
    <citation type="submission" date="2013-11" db="EMBL/GenBank/DDBJ databases">
        <title>The Damaraland mole rat (Fukomys damarensis) genome and evolution of African mole rats.</title>
        <authorList>
            <person name="Gladyshev V.N."/>
            <person name="Fang X."/>
        </authorList>
    </citation>
    <scope>NUCLEOTIDE SEQUENCE [LARGE SCALE GENOMIC DNA]</scope>
    <source>
        <tissue evidence="2">Liver</tissue>
    </source>
</reference>